<dbReference type="SUPFAM" id="SSF143100">
    <property type="entry name" value="TTHA1013/TTHA0281-like"/>
    <property type="match status" value="1"/>
</dbReference>
<dbReference type="InterPro" id="IPR001387">
    <property type="entry name" value="Cro/C1-type_HTH"/>
</dbReference>
<dbReference type="InterPro" id="IPR035069">
    <property type="entry name" value="TTHA1013/TTHA0281-like"/>
</dbReference>
<dbReference type="CDD" id="cd00093">
    <property type="entry name" value="HTH_XRE"/>
    <property type="match status" value="1"/>
</dbReference>
<evidence type="ECO:0000313" key="3">
    <source>
        <dbReference type="Proteomes" id="UP000033961"/>
    </source>
</evidence>
<accession>A0A2P1QR59</accession>
<dbReference type="InterPro" id="IPR051404">
    <property type="entry name" value="TA_system_antitoxin"/>
</dbReference>
<organism evidence="2 3">
    <name type="scientific">Leptospira santarosai</name>
    <dbReference type="NCBI Taxonomy" id="28183"/>
    <lineage>
        <taxon>Bacteria</taxon>
        <taxon>Pseudomonadati</taxon>
        <taxon>Spirochaetota</taxon>
        <taxon>Spirochaetia</taxon>
        <taxon>Leptospirales</taxon>
        <taxon>Leptospiraceae</taxon>
        <taxon>Leptospira</taxon>
    </lineage>
</organism>
<dbReference type="Gene3D" id="3.30.160.250">
    <property type="match status" value="1"/>
</dbReference>
<protein>
    <recommendedName>
        <fullName evidence="1">HTH cro/C1-type domain-containing protein</fullName>
    </recommendedName>
</protein>
<proteinExistence type="predicted"/>
<dbReference type="Pfam" id="PF01381">
    <property type="entry name" value="HTH_3"/>
    <property type="match status" value="1"/>
</dbReference>
<name>A0A2P1QR59_9LEPT</name>
<dbReference type="InterPro" id="IPR031807">
    <property type="entry name" value="HicB-like"/>
</dbReference>
<dbReference type="InterPro" id="IPR010982">
    <property type="entry name" value="Lambda_DNA-bd_dom_sf"/>
</dbReference>
<dbReference type="EMBL" id="CP027843">
    <property type="protein sequence ID" value="AVQ11217.1"/>
    <property type="molecule type" value="Genomic_DNA"/>
</dbReference>
<dbReference type="Gene3D" id="1.10.260.40">
    <property type="entry name" value="lambda repressor-like DNA-binding domains"/>
    <property type="match status" value="1"/>
</dbReference>
<dbReference type="Proteomes" id="UP000033961">
    <property type="component" value="Chromosome I"/>
</dbReference>
<dbReference type="AlphaFoldDB" id="A0A2P1QR59"/>
<dbReference type="SUPFAM" id="SSF47413">
    <property type="entry name" value="lambda repressor-like DNA-binding domains"/>
    <property type="match status" value="1"/>
</dbReference>
<dbReference type="RefSeq" id="WP_008395376.1">
    <property type="nucleotide sequence ID" value="NZ_JASEXA010000060.1"/>
</dbReference>
<dbReference type="Pfam" id="PF15919">
    <property type="entry name" value="HicB_lk_antitox"/>
    <property type="match status" value="1"/>
</dbReference>
<dbReference type="GO" id="GO:0003677">
    <property type="term" value="F:DNA binding"/>
    <property type="evidence" value="ECO:0007669"/>
    <property type="project" value="InterPro"/>
</dbReference>
<dbReference type="PROSITE" id="PS50943">
    <property type="entry name" value="HTH_CROC1"/>
    <property type="match status" value="1"/>
</dbReference>
<evidence type="ECO:0000259" key="1">
    <source>
        <dbReference type="PROSITE" id="PS50943"/>
    </source>
</evidence>
<feature type="domain" description="HTH cro/C1-type" evidence="1">
    <location>
        <begin position="85"/>
        <end position="138"/>
    </location>
</feature>
<dbReference type="PANTHER" id="PTHR34504">
    <property type="entry name" value="ANTITOXIN HICB"/>
    <property type="match status" value="1"/>
</dbReference>
<reference evidence="2 3" key="1">
    <citation type="journal article" date="2015" name="Genome Announc.">
        <title>Draft Genome Sequences of Leptospira santarosai Strains U160, U164, and U233, Isolated from Asymptomatic Cattle.</title>
        <authorList>
            <person name="Kremer F.S."/>
            <person name="Eslabao M.R."/>
            <person name="Provisor M."/>
            <person name="Woloski R.D."/>
            <person name="Ramires O.V."/>
            <person name="Moreno L.Z."/>
            <person name="Moreno A.M."/>
            <person name="Hamond C."/>
            <person name="Lilenbaum W."/>
            <person name="Dellagostin O.A."/>
        </authorList>
    </citation>
    <scope>NUCLEOTIDE SEQUENCE [LARGE SCALE GENOMIC DNA]</scope>
    <source>
        <strain evidence="2 3">U160</strain>
    </source>
</reference>
<evidence type="ECO:0000313" key="2">
    <source>
        <dbReference type="EMBL" id="AVQ11217.1"/>
    </source>
</evidence>
<sequence>MISYPAILTEDKTEGGYTVEFPDLPGCITEGETLDEALSYAREVLTLYLESIDSRKLPIPHPSKRNGKNIHWIEPDKKVGFAIWLKINREEQGLSQTKIANRLGVTQQAYQRFENPRKTNPTLSQIVKLENLFGREILKP</sequence>
<dbReference type="PANTHER" id="PTHR34504:SF2">
    <property type="entry name" value="UPF0150 PROTEIN SSL0259"/>
    <property type="match status" value="1"/>
</dbReference>
<dbReference type="SMART" id="SM00530">
    <property type="entry name" value="HTH_XRE"/>
    <property type="match status" value="1"/>
</dbReference>
<gene>
    <name evidence="2" type="ORF">XB16_0882</name>
</gene>